<reference evidence="2 3" key="1">
    <citation type="submission" date="2016-07" db="EMBL/GenBank/DDBJ databases">
        <title>Pervasive Adenine N6-methylation of Active Genes in Fungi.</title>
        <authorList>
            <consortium name="DOE Joint Genome Institute"/>
            <person name="Mondo S.J."/>
            <person name="Dannebaum R.O."/>
            <person name="Kuo R.C."/>
            <person name="Labutti K."/>
            <person name="Haridas S."/>
            <person name="Kuo A."/>
            <person name="Salamov A."/>
            <person name="Ahrendt S.R."/>
            <person name="Lipzen A."/>
            <person name="Sullivan W."/>
            <person name="Andreopoulos W.B."/>
            <person name="Clum A."/>
            <person name="Lindquist E."/>
            <person name="Daum C."/>
            <person name="Ramamoorthy G.K."/>
            <person name="Gryganskyi A."/>
            <person name="Culley D."/>
            <person name="Magnuson J.K."/>
            <person name="James T.Y."/>
            <person name="O'Malley M.A."/>
            <person name="Stajich J.E."/>
            <person name="Spatafora J.W."/>
            <person name="Visel A."/>
            <person name="Grigoriev I.V."/>
        </authorList>
    </citation>
    <scope>NUCLEOTIDE SEQUENCE [LARGE SCALE GENOMIC DNA]</scope>
    <source>
        <strain evidence="2 3">NRRL 1336</strain>
    </source>
</reference>
<organism evidence="2 3">
    <name type="scientific">Absidia repens</name>
    <dbReference type="NCBI Taxonomy" id="90262"/>
    <lineage>
        <taxon>Eukaryota</taxon>
        <taxon>Fungi</taxon>
        <taxon>Fungi incertae sedis</taxon>
        <taxon>Mucoromycota</taxon>
        <taxon>Mucoromycotina</taxon>
        <taxon>Mucoromycetes</taxon>
        <taxon>Mucorales</taxon>
        <taxon>Cunninghamellaceae</taxon>
        <taxon>Absidia</taxon>
    </lineage>
</organism>
<feature type="region of interest" description="Disordered" evidence="1">
    <location>
        <begin position="192"/>
        <end position="237"/>
    </location>
</feature>
<sequence>MTHSPSIDLYRYPSKNASLNMPPSPPSTVHGWLMGVPGYRESSPDKHKNEQIPQEQQQSQKRTMTGTPINSISNGDNLARRKSISSIASEDSVNLDDLIKDNYTLDMDDETDLPNLSGLDLDDSNEDFWKLDKSLPDYQSLLKQTSKADYLDTSHSDAKKENLPYIDGMNNTEQQEYNIYIKNCHLDSPELTWSPPDDHLETRSPSANSSHNNNNNIITNSVTRARSGSINSDNSLNSYSTITASQYSRYGMAPMIYQSDSTSTSSRTASRLSNYSASSQTSSNTASTGLPRPRKISSSSTGMSSPSRSFNSREESHLLPRAHSRLGTSHLPTTNEASSSTTNGRSRLAKRASHIPSPSSANTVNNNNMTSLPRLTSIPSSKSTGIPGGRSVSRFGEREGTSGSRATTTTTVGGSTTSRKLASRASHIPSLHERSSSPSLGKSSAHSTIRNSVFGSRRDDDSALPQTTRRGPSTSSSNLRSPNQQRQGVTPQSGKSTGLRPPTDTRSASRIGLRKA</sequence>
<feature type="compositionally biased region" description="Polar residues" evidence="1">
    <location>
        <begin position="61"/>
        <end position="76"/>
    </location>
</feature>
<protein>
    <submittedName>
        <fullName evidence="2">Uncharacterized protein</fullName>
    </submittedName>
</protein>
<feature type="region of interest" description="Disordered" evidence="1">
    <location>
        <begin position="1"/>
        <end position="77"/>
    </location>
</feature>
<proteinExistence type="predicted"/>
<feature type="compositionally biased region" description="Low complexity" evidence="1">
    <location>
        <begin position="204"/>
        <end position="221"/>
    </location>
</feature>
<dbReference type="EMBL" id="MCGE01000029">
    <property type="protein sequence ID" value="ORZ09016.1"/>
    <property type="molecule type" value="Genomic_DNA"/>
</dbReference>
<dbReference type="STRING" id="90262.A0A1X2I486"/>
<gene>
    <name evidence="2" type="ORF">BCR42DRAFT_424469</name>
</gene>
<feature type="compositionally biased region" description="Polar residues" evidence="1">
    <location>
        <begin position="222"/>
        <end position="237"/>
    </location>
</feature>
<feature type="compositionally biased region" description="Polar residues" evidence="1">
    <location>
        <begin position="464"/>
        <end position="496"/>
    </location>
</feature>
<keyword evidence="3" id="KW-1185">Reference proteome</keyword>
<feature type="compositionally biased region" description="Polar residues" evidence="1">
    <location>
        <begin position="356"/>
        <end position="384"/>
    </location>
</feature>
<evidence type="ECO:0000313" key="3">
    <source>
        <dbReference type="Proteomes" id="UP000193560"/>
    </source>
</evidence>
<feature type="compositionally biased region" description="Polar residues" evidence="1">
    <location>
        <begin position="326"/>
        <end position="345"/>
    </location>
</feature>
<evidence type="ECO:0000313" key="2">
    <source>
        <dbReference type="EMBL" id="ORZ09016.1"/>
    </source>
</evidence>
<feature type="compositionally biased region" description="Low complexity" evidence="1">
    <location>
        <begin position="401"/>
        <end position="418"/>
    </location>
</feature>
<evidence type="ECO:0000256" key="1">
    <source>
        <dbReference type="SAM" id="MobiDB-lite"/>
    </source>
</evidence>
<name>A0A1X2I486_9FUNG</name>
<feature type="compositionally biased region" description="Polar residues" evidence="1">
    <location>
        <begin position="436"/>
        <end position="454"/>
    </location>
</feature>
<accession>A0A1X2I486</accession>
<comment type="caution">
    <text evidence="2">The sequence shown here is derived from an EMBL/GenBank/DDBJ whole genome shotgun (WGS) entry which is preliminary data.</text>
</comment>
<feature type="region of interest" description="Disordered" evidence="1">
    <location>
        <begin position="259"/>
        <end position="516"/>
    </location>
</feature>
<dbReference type="Proteomes" id="UP000193560">
    <property type="component" value="Unassembled WGS sequence"/>
</dbReference>
<feature type="compositionally biased region" description="Low complexity" evidence="1">
    <location>
        <begin position="259"/>
        <end position="288"/>
    </location>
</feature>
<feature type="compositionally biased region" description="Low complexity" evidence="1">
    <location>
        <begin position="297"/>
        <end position="309"/>
    </location>
</feature>
<dbReference type="OrthoDB" id="2290647at2759"/>
<dbReference type="AlphaFoldDB" id="A0A1X2I486"/>
<feature type="compositionally biased region" description="Low complexity" evidence="1">
    <location>
        <begin position="51"/>
        <end position="60"/>
    </location>
</feature>